<reference evidence="1 2" key="1">
    <citation type="submission" date="2018-11" db="EMBL/GenBank/DDBJ databases">
        <authorList>
            <consortium name="Pathogen Informatics"/>
        </authorList>
    </citation>
    <scope>NUCLEOTIDE SEQUENCE [LARGE SCALE GENOMIC DNA]</scope>
    <source>
        <strain evidence="1 2">NCTC10913</strain>
    </source>
</reference>
<evidence type="ECO:0000313" key="1">
    <source>
        <dbReference type="EMBL" id="VDG74667.1"/>
    </source>
</evidence>
<gene>
    <name evidence="1" type="ORF">NCTC10913_04913</name>
</gene>
<organism evidence="1 2">
    <name type="scientific">Clostridium carnis</name>
    <dbReference type="NCBI Taxonomy" id="1530"/>
    <lineage>
        <taxon>Bacteria</taxon>
        <taxon>Bacillati</taxon>
        <taxon>Bacillota</taxon>
        <taxon>Clostridia</taxon>
        <taxon>Eubacteriales</taxon>
        <taxon>Clostridiaceae</taxon>
        <taxon>Clostridium</taxon>
    </lineage>
</organism>
<protein>
    <submittedName>
        <fullName evidence="1">Uncharacterized protein</fullName>
    </submittedName>
</protein>
<evidence type="ECO:0000313" key="2">
    <source>
        <dbReference type="Proteomes" id="UP000277570"/>
    </source>
</evidence>
<comment type="caution">
    <text evidence="1">The sequence shown here is derived from an EMBL/GenBank/DDBJ whole genome shotgun (WGS) entry which is preliminary data.</text>
</comment>
<name>A0ABY6T0Y2_9CLOT</name>
<proteinExistence type="predicted"/>
<accession>A0ABY6T0Y2</accession>
<dbReference type="RefSeq" id="WP_125150224.1">
    <property type="nucleotide sequence ID" value="NZ_UYIN01000024.1"/>
</dbReference>
<dbReference type="EMBL" id="UYIN01000024">
    <property type="protein sequence ID" value="VDG74667.1"/>
    <property type="molecule type" value="Genomic_DNA"/>
</dbReference>
<keyword evidence="2" id="KW-1185">Reference proteome</keyword>
<sequence>MPNRPKKKSSNITVVMHPIDDMDLYVKSLGTVMLDILEKKYGSELIAASMEYIQNKIANKQ</sequence>
<dbReference type="Proteomes" id="UP000277570">
    <property type="component" value="Unassembled WGS sequence"/>
</dbReference>